<dbReference type="EMBL" id="HBIJ01018232">
    <property type="protein sequence ID" value="CAE0371234.1"/>
    <property type="molecule type" value="Transcribed_RNA"/>
</dbReference>
<feature type="region of interest" description="Disordered" evidence="1">
    <location>
        <begin position="863"/>
        <end position="923"/>
    </location>
</feature>
<feature type="region of interest" description="Disordered" evidence="1">
    <location>
        <begin position="937"/>
        <end position="957"/>
    </location>
</feature>
<reference evidence="3" key="1">
    <citation type="submission" date="2021-01" db="EMBL/GenBank/DDBJ databases">
        <authorList>
            <person name="Corre E."/>
            <person name="Pelletier E."/>
            <person name="Niang G."/>
            <person name="Scheremetjew M."/>
            <person name="Finn R."/>
            <person name="Kale V."/>
            <person name="Holt S."/>
            <person name="Cochrane G."/>
            <person name="Meng A."/>
            <person name="Brown T."/>
            <person name="Cohen L."/>
        </authorList>
    </citation>
    <scope>NUCLEOTIDE SEQUENCE</scope>
    <source>
        <strain evidence="3">CCMP1510</strain>
    </source>
</reference>
<name>A0A7S3NJ46_9STRA</name>
<dbReference type="InterPro" id="IPR013209">
    <property type="entry name" value="LNS2"/>
</dbReference>
<feature type="compositionally biased region" description="Polar residues" evidence="1">
    <location>
        <begin position="416"/>
        <end position="442"/>
    </location>
</feature>
<gene>
    <name evidence="3" type="ORF">ALAG00032_LOCUS12016</name>
</gene>
<feature type="compositionally biased region" description="Basic and acidic residues" evidence="1">
    <location>
        <begin position="65"/>
        <end position="80"/>
    </location>
</feature>
<proteinExistence type="predicted"/>
<dbReference type="AlphaFoldDB" id="A0A7S3NJ46"/>
<evidence type="ECO:0000259" key="2">
    <source>
        <dbReference type="SMART" id="SM00775"/>
    </source>
</evidence>
<feature type="domain" description="LNS2/PITP" evidence="2">
    <location>
        <begin position="574"/>
        <end position="733"/>
    </location>
</feature>
<organism evidence="3">
    <name type="scientific">Aureoumbra lagunensis</name>
    <dbReference type="NCBI Taxonomy" id="44058"/>
    <lineage>
        <taxon>Eukaryota</taxon>
        <taxon>Sar</taxon>
        <taxon>Stramenopiles</taxon>
        <taxon>Ochrophyta</taxon>
        <taxon>Pelagophyceae</taxon>
        <taxon>Pelagomonadales</taxon>
        <taxon>Aureoumbra</taxon>
    </lineage>
</organism>
<sequence>MKEQAGRTTPSPTTEDQVVNTPPDQSIRTHEEASAKRDLSALLPKWYTVSTEHADAVLAALEHREQRLERRQDSADDGGHETASVSSSAIESLNEVEEEDEVTNEITINNSEKKERSWIWSYGSLPRRLLAGSTISQEADDAKTRDEVRALLEELVLRVGQQAEPQTKVGAARYFVRMLWRRGRRDDPKTKDMQSQIEEKEANQDIEASPLLKDEENNESNNKAEEERQEQNIQEIDQVSNQPNLNGLPTIKESQVPLILAGEDGDDEVIDAARFRKEASFLIKDPRLRIRLLPEGRYVELADALPELISRYCFSNKEKNDECTSSSQDYSNAQSPLKLSGNSSSLLELELLLSNRSESLVALREDGSNEDLRAELTSSDNLAALVALDQIHPDLSHTNIAALARSVGMPLDGGHHSSSTLADTDGSPSTSAVTDRTFPNLSVRMQQDASNNDDVVIVDEPMEADNICIEENTVGTNEIRQVINNSDMSATEFTDMNQTMDVAIEKNSERGGVSNTRKGGRTKFPYRKTLRPSQRQLASLGLKRGANSIEFYVRKNTELVVSATVYRWPWRAKCVFADIDGVVAQSGSAPLQLLSRRLGSGAAAHSRSEVAEFFTNVAKHGYRIVYLTTRAIGVASATREALQQRWEGDASLPQAPVLLAPGSLLDSAYYSKDFDATRFKAAALRGVLALFPGRRPLWAALARENDNVSPYLEAGIPRGRVFRICRDDEDKVRGTFDASGAVVSSYKRLNSLIDQTFPPFDDTFDLSGTAMHENTEWQDARFSCVDDNLDDQFNDLNFWKVPLPTLRPLIPSSPVSPQISAGNMRNNSASPSASSHIPRRPRSSSEGGISWVGLQLPKFRSAHKAADDQVTTGNTEQISLTESSFIPSETSDNAASAVVGNGNEEKPNSDNSSFPILVTPPANLTDVDTSAAAVSIQTSFSEGNTANDNDDRLIAPR</sequence>
<dbReference type="Pfam" id="PF08235">
    <property type="entry name" value="LNS2"/>
    <property type="match status" value="1"/>
</dbReference>
<dbReference type="PANTHER" id="PTHR12181">
    <property type="entry name" value="LIPIN"/>
    <property type="match status" value="1"/>
</dbReference>
<feature type="compositionally biased region" description="Basic and acidic residues" evidence="1">
    <location>
        <begin position="27"/>
        <end position="36"/>
    </location>
</feature>
<feature type="region of interest" description="Disordered" evidence="1">
    <location>
        <begin position="1"/>
        <end position="36"/>
    </location>
</feature>
<dbReference type="SMART" id="SM00775">
    <property type="entry name" value="LNS2"/>
    <property type="match status" value="1"/>
</dbReference>
<evidence type="ECO:0000256" key="1">
    <source>
        <dbReference type="SAM" id="MobiDB-lite"/>
    </source>
</evidence>
<feature type="compositionally biased region" description="Polar residues" evidence="1">
    <location>
        <begin position="814"/>
        <end position="827"/>
    </location>
</feature>
<feature type="region of interest" description="Disordered" evidence="1">
    <location>
        <begin position="814"/>
        <end position="849"/>
    </location>
</feature>
<dbReference type="GO" id="GO:0008195">
    <property type="term" value="F:phosphatidate phosphatase activity"/>
    <property type="evidence" value="ECO:0007669"/>
    <property type="project" value="TreeGrafter"/>
</dbReference>
<feature type="region of interest" description="Disordered" evidence="1">
    <location>
        <begin position="185"/>
        <end position="231"/>
    </location>
</feature>
<accession>A0A7S3NJ46</accession>
<dbReference type="PANTHER" id="PTHR12181:SF12">
    <property type="entry name" value="PHOSPHATIDATE PHOSPHATASE"/>
    <property type="match status" value="1"/>
</dbReference>
<evidence type="ECO:0000313" key="3">
    <source>
        <dbReference type="EMBL" id="CAE0371234.1"/>
    </source>
</evidence>
<feature type="compositionally biased region" description="Polar residues" evidence="1">
    <location>
        <begin position="1"/>
        <end position="26"/>
    </location>
</feature>
<feature type="compositionally biased region" description="Acidic residues" evidence="1">
    <location>
        <begin position="94"/>
        <end position="103"/>
    </location>
</feature>
<protein>
    <recommendedName>
        <fullName evidence="2">LNS2/PITP domain-containing protein</fullName>
    </recommendedName>
</protein>
<feature type="region of interest" description="Disordered" evidence="1">
    <location>
        <begin position="65"/>
        <end position="105"/>
    </location>
</feature>
<dbReference type="InterPro" id="IPR026058">
    <property type="entry name" value="LIPIN"/>
</dbReference>
<feature type="compositionally biased region" description="Polar residues" evidence="1">
    <location>
        <begin position="937"/>
        <end position="947"/>
    </location>
</feature>
<dbReference type="InterPro" id="IPR031315">
    <property type="entry name" value="LNS2/PITP"/>
</dbReference>
<feature type="region of interest" description="Disordered" evidence="1">
    <location>
        <begin position="413"/>
        <end position="442"/>
    </location>
</feature>
<feature type="compositionally biased region" description="Basic and acidic residues" evidence="1">
    <location>
        <begin position="185"/>
        <end position="203"/>
    </location>
</feature>
<feature type="compositionally biased region" description="Polar residues" evidence="1">
    <location>
        <begin position="869"/>
        <end position="894"/>
    </location>
</feature>